<accession>A0A248LI45</accession>
<feature type="region of interest" description="Disordered" evidence="1">
    <location>
        <begin position="98"/>
        <end position="127"/>
    </location>
</feature>
<reference evidence="3" key="1">
    <citation type="submission" date="2017-06" db="EMBL/GenBank/DDBJ databases">
        <title>Whole genome sequence of Laribacter hongkongensis LHGZ1.</title>
        <authorList>
            <person name="Chen D."/>
            <person name="Wu H."/>
            <person name="Chen J."/>
        </authorList>
    </citation>
    <scope>NUCLEOTIDE SEQUENCE [LARGE SCALE GENOMIC DNA]</scope>
    <source>
        <strain evidence="3">LHGZ1</strain>
    </source>
</reference>
<feature type="compositionally biased region" description="Low complexity" evidence="1">
    <location>
        <begin position="104"/>
        <end position="116"/>
    </location>
</feature>
<dbReference type="EMBL" id="CP022115">
    <property type="protein sequence ID" value="ASJ24159.1"/>
    <property type="molecule type" value="Genomic_DNA"/>
</dbReference>
<dbReference type="AlphaFoldDB" id="A0A248LI45"/>
<protein>
    <recommendedName>
        <fullName evidence="4">Phage tail assembly protein</fullName>
    </recommendedName>
</protein>
<gene>
    <name evidence="2" type="ORF">LHGZ1_1328</name>
</gene>
<name>A0A248LI45_9NEIS</name>
<evidence type="ECO:0000313" key="2">
    <source>
        <dbReference type="EMBL" id="ASJ24159.1"/>
    </source>
</evidence>
<evidence type="ECO:0008006" key="4">
    <source>
        <dbReference type="Google" id="ProtNLM"/>
    </source>
</evidence>
<proteinExistence type="predicted"/>
<evidence type="ECO:0000256" key="1">
    <source>
        <dbReference type="SAM" id="MobiDB-lite"/>
    </source>
</evidence>
<dbReference type="Proteomes" id="UP000197424">
    <property type="component" value="Chromosome"/>
</dbReference>
<evidence type="ECO:0000313" key="3">
    <source>
        <dbReference type="Proteomes" id="UP000197424"/>
    </source>
</evidence>
<sequence>MMTEKGQLLYGLEWPAGSGRLHFDFEVRLPTLGDNIAAIEEVGADDAMRLSASMLARSLTRLGDIPAEDITTGLLENHLVDEDFDTLSEVRNRLKKKRTALKNSLPTSASSPLSLAGTESAKTASTN</sequence>
<organism evidence="2 3">
    <name type="scientific">Laribacter hongkongensis</name>
    <dbReference type="NCBI Taxonomy" id="168471"/>
    <lineage>
        <taxon>Bacteria</taxon>
        <taxon>Pseudomonadati</taxon>
        <taxon>Pseudomonadota</taxon>
        <taxon>Betaproteobacteria</taxon>
        <taxon>Neisseriales</taxon>
        <taxon>Aquaspirillaceae</taxon>
        <taxon>Laribacter</taxon>
    </lineage>
</organism>
<dbReference type="RefSeq" id="WP_088860561.1">
    <property type="nucleotide sequence ID" value="NZ_CP022115.1"/>
</dbReference>
<dbReference type="OrthoDB" id="6121484at2"/>